<feature type="transmembrane region" description="Helical" evidence="1">
    <location>
        <begin position="67"/>
        <end position="89"/>
    </location>
</feature>
<dbReference type="RefSeq" id="WP_003146271.1">
    <property type="nucleotide sequence ID" value="NZ_GL883582.1"/>
</dbReference>
<feature type="transmembrane region" description="Helical" evidence="1">
    <location>
        <begin position="95"/>
        <end position="115"/>
    </location>
</feature>
<dbReference type="EMBL" id="ACRO01000003">
    <property type="protein sequence ID" value="EGF87493.1"/>
    <property type="molecule type" value="Genomic_DNA"/>
</dbReference>
<gene>
    <name evidence="2" type="ORF">HMPREF0428_00368</name>
</gene>
<accession>A0AA87AT60</accession>
<feature type="transmembrane region" description="Helical" evidence="1">
    <location>
        <begin position="40"/>
        <end position="60"/>
    </location>
</feature>
<evidence type="ECO:0000256" key="1">
    <source>
        <dbReference type="SAM" id="Phobius"/>
    </source>
</evidence>
<sequence length="130" mass="15007">MYTFKKLYWPIIKKVILNTFIVIAFSGLTKGSLRVDHPVYGFLGALLITILFILVRPILLITIMISIFSLGLFSLLIRTSLVYLVSFILSPHFEIMSFWTAFGLVIIIMLFNFILNTNDRKIVIKTFKNK</sequence>
<dbReference type="Pfam" id="PF04020">
    <property type="entry name" value="Phage_holin_4_2"/>
    <property type="match status" value="1"/>
</dbReference>
<dbReference type="Proteomes" id="UP000004773">
    <property type="component" value="Unassembled WGS sequence"/>
</dbReference>
<dbReference type="PANTHER" id="PTHR37309">
    <property type="entry name" value="SLR0284 PROTEIN"/>
    <property type="match status" value="1"/>
</dbReference>
<name>A0AA87AT60_9BACL</name>
<keyword evidence="1" id="KW-0812">Transmembrane</keyword>
<dbReference type="PANTHER" id="PTHR37309:SF1">
    <property type="entry name" value="SLR0284 PROTEIN"/>
    <property type="match status" value="1"/>
</dbReference>
<proteinExistence type="predicted"/>
<organism evidence="2 3">
    <name type="scientific">Gemella haemolysans M341</name>
    <dbReference type="NCBI Taxonomy" id="562981"/>
    <lineage>
        <taxon>Bacteria</taxon>
        <taxon>Bacillati</taxon>
        <taxon>Bacillota</taxon>
        <taxon>Bacilli</taxon>
        <taxon>Bacillales</taxon>
        <taxon>Gemellaceae</taxon>
        <taxon>Gemella</taxon>
    </lineage>
</organism>
<dbReference type="InterPro" id="IPR007165">
    <property type="entry name" value="Phage_holin_4_2"/>
</dbReference>
<comment type="caution">
    <text evidence="2">The sequence shown here is derived from an EMBL/GenBank/DDBJ whole genome shotgun (WGS) entry which is preliminary data.</text>
</comment>
<keyword evidence="1" id="KW-0472">Membrane</keyword>
<reference evidence="2 3" key="1">
    <citation type="submission" date="2011-03" db="EMBL/GenBank/DDBJ databases">
        <title>The Genome Sequence of Gemella haemolysans M341.</title>
        <authorList>
            <consortium name="The Broad Institute Genome Sequencing Platform"/>
            <consortium name="The Broad Institute Genome Sequencing Center for Infectious Disease"/>
            <person name="Earl A."/>
            <person name="Ward D."/>
            <person name="Feldgarden M."/>
            <person name="Gevers D."/>
            <person name="Sibley C.D."/>
            <person name="Field T.R."/>
            <person name="Grinwis M."/>
            <person name="Eshaghurshan C.S."/>
            <person name="Surette M.G."/>
            <person name="Young S.K."/>
            <person name="Zeng Q."/>
            <person name="Gargeya S."/>
            <person name="Fitzgerald M."/>
            <person name="Haas B."/>
            <person name="Abouelleil A."/>
            <person name="Alvarado L."/>
            <person name="Arachchi H.M."/>
            <person name="Berlin A."/>
            <person name="Brown A."/>
            <person name="Chapman S.B."/>
            <person name="Chen Z."/>
            <person name="Dunbar C."/>
            <person name="Freedman E."/>
            <person name="Gearin G."/>
            <person name="Gellesch M."/>
            <person name="Goldberg J."/>
            <person name="Griggs A."/>
            <person name="Gujja S."/>
            <person name="Heilman E.R."/>
            <person name="Heiman D."/>
            <person name="Howarth C."/>
            <person name="Larson L."/>
            <person name="Lui A."/>
            <person name="MacDonald P.J.P."/>
            <person name="Mehta T."/>
            <person name="Montmayeur A."/>
            <person name="Murphy C."/>
            <person name="Neiman D."/>
            <person name="Pearson M."/>
            <person name="Priest M."/>
            <person name="Roberts A."/>
            <person name="Saif S."/>
            <person name="Shea T."/>
            <person name="Shenoy N."/>
            <person name="Sisk P."/>
            <person name="Stolte C."/>
            <person name="Sykes S."/>
            <person name="White J."/>
            <person name="Yandava C."/>
            <person name="Wortman J."/>
            <person name="Nusbaum C."/>
            <person name="Birren B."/>
        </authorList>
    </citation>
    <scope>NUCLEOTIDE SEQUENCE [LARGE SCALE GENOMIC DNA]</scope>
    <source>
        <strain evidence="2 3">M341</strain>
    </source>
</reference>
<keyword evidence="1" id="KW-1133">Transmembrane helix</keyword>
<evidence type="ECO:0000313" key="3">
    <source>
        <dbReference type="Proteomes" id="UP000004773"/>
    </source>
</evidence>
<feature type="transmembrane region" description="Helical" evidence="1">
    <location>
        <begin position="7"/>
        <end position="28"/>
    </location>
</feature>
<protein>
    <recommendedName>
        <fullName evidence="4">Phage holin family protein</fullName>
    </recommendedName>
</protein>
<evidence type="ECO:0000313" key="2">
    <source>
        <dbReference type="EMBL" id="EGF87493.1"/>
    </source>
</evidence>
<evidence type="ECO:0008006" key="4">
    <source>
        <dbReference type="Google" id="ProtNLM"/>
    </source>
</evidence>
<dbReference type="AlphaFoldDB" id="A0AA87AT60"/>